<protein>
    <recommendedName>
        <fullName evidence="3">Low temperature requirement A protein (LtrA)</fullName>
    </recommendedName>
</protein>
<reference evidence="1 2" key="1">
    <citation type="submission" date="2018-03" db="EMBL/GenBank/DDBJ databases">
        <title>Genomic Encyclopedia of Archaeal and Bacterial Type Strains, Phase II (KMG-II): from individual species to whole genera.</title>
        <authorList>
            <person name="Goeker M."/>
        </authorList>
    </citation>
    <scope>NUCLEOTIDE SEQUENCE [LARGE SCALE GENOMIC DNA]</scope>
    <source>
        <strain evidence="1 2">DSM 44720</strain>
    </source>
</reference>
<proteinExistence type="predicted"/>
<dbReference type="Proteomes" id="UP000239494">
    <property type="component" value="Unassembled WGS sequence"/>
</dbReference>
<dbReference type="AlphaFoldDB" id="A0A2T0SGP9"/>
<evidence type="ECO:0008006" key="3">
    <source>
        <dbReference type="Google" id="ProtNLM"/>
    </source>
</evidence>
<comment type="caution">
    <text evidence="1">The sequence shown here is derived from an EMBL/GenBank/DDBJ whole genome shotgun (WGS) entry which is preliminary data.</text>
</comment>
<accession>A0A2T0SGP9</accession>
<sequence length="64" mass="6558">MVDSSAQSISPQGPDRQQVAAVSAIVIILEVMTLLSSSPAPHVAAAGLLVLGFRIWLDRAASGS</sequence>
<keyword evidence="2" id="KW-1185">Reference proteome</keyword>
<gene>
    <name evidence="1" type="ORF">CLV43_1209</name>
</gene>
<evidence type="ECO:0000313" key="2">
    <source>
        <dbReference type="Proteomes" id="UP000239494"/>
    </source>
</evidence>
<name>A0A2T0SGP9_9PSEU</name>
<dbReference type="EMBL" id="PVTF01000020">
    <property type="protein sequence ID" value="PRY32590.1"/>
    <property type="molecule type" value="Genomic_DNA"/>
</dbReference>
<organism evidence="1 2">
    <name type="scientific">Umezawaea tangerina</name>
    <dbReference type="NCBI Taxonomy" id="84725"/>
    <lineage>
        <taxon>Bacteria</taxon>
        <taxon>Bacillati</taxon>
        <taxon>Actinomycetota</taxon>
        <taxon>Actinomycetes</taxon>
        <taxon>Pseudonocardiales</taxon>
        <taxon>Pseudonocardiaceae</taxon>
        <taxon>Umezawaea</taxon>
    </lineage>
</organism>
<evidence type="ECO:0000313" key="1">
    <source>
        <dbReference type="EMBL" id="PRY32590.1"/>
    </source>
</evidence>